<gene>
    <name evidence="3" type="ORF">Tco_0922447</name>
</gene>
<accession>A0ABQ5D0J8</accession>
<protein>
    <submittedName>
        <fullName evidence="3">RNA-directed DNA polymerase, eukaryota</fullName>
    </submittedName>
</protein>
<keyword evidence="4" id="KW-1185">Reference proteome</keyword>
<evidence type="ECO:0000313" key="3">
    <source>
        <dbReference type="EMBL" id="GJT32028.1"/>
    </source>
</evidence>
<dbReference type="SUPFAM" id="SSF56219">
    <property type="entry name" value="DNase I-like"/>
    <property type="match status" value="1"/>
</dbReference>
<reference evidence="3" key="1">
    <citation type="journal article" date="2022" name="Int. J. Mol. Sci.">
        <title>Draft Genome of Tanacetum Coccineum: Genomic Comparison of Closely Related Tanacetum-Family Plants.</title>
        <authorList>
            <person name="Yamashiro T."/>
            <person name="Shiraishi A."/>
            <person name="Nakayama K."/>
            <person name="Satake H."/>
        </authorList>
    </citation>
    <scope>NUCLEOTIDE SEQUENCE</scope>
</reference>
<keyword evidence="3" id="KW-0808">Transferase</keyword>
<dbReference type="Pfam" id="PF00078">
    <property type="entry name" value="RVT_1"/>
    <property type="match status" value="1"/>
</dbReference>
<comment type="caution">
    <text evidence="3">The sequence shown here is derived from an EMBL/GenBank/DDBJ whole genome shotgun (WGS) entry which is preliminary data.</text>
</comment>
<dbReference type="Gene3D" id="3.60.10.10">
    <property type="entry name" value="Endonuclease/exonuclease/phosphatase"/>
    <property type="match status" value="1"/>
</dbReference>
<feature type="region of interest" description="Disordered" evidence="1">
    <location>
        <begin position="167"/>
        <end position="192"/>
    </location>
</feature>
<dbReference type="PANTHER" id="PTHR31635:SF196">
    <property type="entry name" value="REVERSE TRANSCRIPTASE DOMAIN-CONTAINING PROTEIN-RELATED"/>
    <property type="match status" value="1"/>
</dbReference>
<sequence>MPASNNSQPRKNVSLGVVQQSFASVLINAAVKPNFISESTPAIVLDDSCIMERDFSCSLMGKIKDINALSNLYIILANEGLDSRLVWVTIEGLPIKAQTRNTFAKIVSSWGELVEINDSDNSLLSCIRVCVKTRPRVLINDRIKIIIKGQLYWIAVKELEAWMPKFSTEEEEDSSSHDESENNNGNDFGLDNEHELDHVSETSFVHENEAENMKNPNSSGKNSNSEDPFEIYKIIKMKKDTLGAKSNDSSHPPGFTLIVGANVEGDKPDNNSQLDFNMSSNNDKIQNDRGVGNYGTKFQESGSILEVMDELIKVGQTMGYNMDGCMNNIETIIGSQEDSNALWRNSSFYYAFIPSIGYSGGILCVWDPRLFVKDNSMVLDSFLAISDSWDGEYILLGDFNEVRFDHERHGSLFNSHSANAFNNFISMAGLIDLPLERYSFTWARKSASKMSKLDRFFISEALCLDKHLSDHRPILLRELNVDYGPTPFRFFHSWSSKKGFDKMVENSWKNSNVQESNSIIMLKKKLKSLKSSIKLCLAEDKLKLNVNKRNFQNRLIILDKSLDQGRCTDDLIQERSYLLKDLQAINKANSLDLAQKAKIRWAVEGDENSKFFHEIINKKRSQLAIRGVLVDGENTSSWKTKRSLDQGRCTDDLIQERSYLLKELQAINKANSLDMAQKAKIRWAVEGDENSKFFHEIINKKRSQLAIRGVLVDGDWVVDPSKFPNSYSYCQIDDLERIVSYDDIKSVVWDCGTNKSPGPDGFTFEFYRKYWNIIDHDVVAAFTTFFSTCLFPHGCNSSFIALIPKSHEAKMVKDFRPISLIGSLYKIITKILANRLSFVISDLVSDVQSAFVSNRQILNGPVILNELLSWCKYKHSKALIFKIDFEKAFDSVRWDYLDVVLNNFGFGSKWRGWIQGCLNSAMGSILVNGSPTTEFKFSKGLKQEIDESLTLSHLFYVDDVIFVGKWNLSNLSTIVRVLKWFYCASGLKINLNKSKLMGVSIPHDVVASAARSIGCLTLHLPFNYLGVKLIRKMEALEFQVFFAYNRALLFKWIWRFITNGSSLWSRFIKAIHGVTGAIGKPPPYSKRSPWLDIVREVTNLSNMGIDLISLVNKKVGNGESTSFWNDLWLGDSPLNKRFSRLFFLEVDKNISVAEKLRDLSLTESFRRPPRSGIEEENLLLLLADTSSVMLPNISDRWSWQLDSTGVFSVKSVREFIDDSLLPRSAAPTRWVKHIPIKINIFAW</sequence>
<dbReference type="CDD" id="cd01650">
    <property type="entry name" value="RT_nLTR_like"/>
    <property type="match status" value="1"/>
</dbReference>
<name>A0ABQ5D0J8_9ASTR</name>
<keyword evidence="3" id="KW-0548">Nucleotidyltransferase</keyword>
<evidence type="ECO:0000259" key="2">
    <source>
        <dbReference type="PROSITE" id="PS50878"/>
    </source>
</evidence>
<dbReference type="InterPro" id="IPR036691">
    <property type="entry name" value="Endo/exonu/phosph_ase_sf"/>
</dbReference>
<reference evidence="3" key="2">
    <citation type="submission" date="2022-01" db="EMBL/GenBank/DDBJ databases">
        <authorList>
            <person name="Yamashiro T."/>
            <person name="Shiraishi A."/>
            <person name="Satake H."/>
            <person name="Nakayama K."/>
        </authorList>
    </citation>
    <scope>NUCLEOTIDE SEQUENCE</scope>
</reference>
<dbReference type="Proteomes" id="UP001151760">
    <property type="component" value="Unassembled WGS sequence"/>
</dbReference>
<dbReference type="PROSITE" id="PS50878">
    <property type="entry name" value="RT_POL"/>
    <property type="match status" value="1"/>
</dbReference>
<keyword evidence="3" id="KW-0695">RNA-directed DNA polymerase</keyword>
<dbReference type="PANTHER" id="PTHR31635">
    <property type="entry name" value="REVERSE TRANSCRIPTASE DOMAIN-CONTAINING PROTEIN-RELATED"/>
    <property type="match status" value="1"/>
</dbReference>
<evidence type="ECO:0000313" key="4">
    <source>
        <dbReference type="Proteomes" id="UP001151760"/>
    </source>
</evidence>
<dbReference type="GO" id="GO:0003964">
    <property type="term" value="F:RNA-directed DNA polymerase activity"/>
    <property type="evidence" value="ECO:0007669"/>
    <property type="project" value="UniProtKB-KW"/>
</dbReference>
<dbReference type="InterPro" id="IPR000477">
    <property type="entry name" value="RT_dom"/>
</dbReference>
<feature type="domain" description="Reverse transcriptase" evidence="2">
    <location>
        <begin position="784"/>
        <end position="1029"/>
    </location>
</feature>
<dbReference type="EMBL" id="BQNB010014756">
    <property type="protein sequence ID" value="GJT32028.1"/>
    <property type="molecule type" value="Genomic_DNA"/>
</dbReference>
<proteinExistence type="predicted"/>
<evidence type="ECO:0000256" key="1">
    <source>
        <dbReference type="SAM" id="MobiDB-lite"/>
    </source>
</evidence>
<organism evidence="3 4">
    <name type="scientific">Tanacetum coccineum</name>
    <dbReference type="NCBI Taxonomy" id="301880"/>
    <lineage>
        <taxon>Eukaryota</taxon>
        <taxon>Viridiplantae</taxon>
        <taxon>Streptophyta</taxon>
        <taxon>Embryophyta</taxon>
        <taxon>Tracheophyta</taxon>
        <taxon>Spermatophyta</taxon>
        <taxon>Magnoliopsida</taxon>
        <taxon>eudicotyledons</taxon>
        <taxon>Gunneridae</taxon>
        <taxon>Pentapetalae</taxon>
        <taxon>asterids</taxon>
        <taxon>campanulids</taxon>
        <taxon>Asterales</taxon>
        <taxon>Asteraceae</taxon>
        <taxon>Asteroideae</taxon>
        <taxon>Anthemideae</taxon>
        <taxon>Anthemidinae</taxon>
        <taxon>Tanacetum</taxon>
    </lineage>
</organism>